<sequence>MANPTPELDGEPFPEPYPQSTGFGPMDSDDAKEWRKAKAKWEKEHGPPRPLRPLPV</sequence>
<feature type="region of interest" description="Disordered" evidence="1">
    <location>
        <begin position="1"/>
        <end position="56"/>
    </location>
</feature>
<dbReference type="EMBL" id="OBQI01000009">
    <property type="protein sequence ID" value="SOC53577.1"/>
    <property type="molecule type" value="Genomic_DNA"/>
</dbReference>
<name>A0A285VI69_9ACTN</name>
<accession>A0A285VI69</accession>
<dbReference type="Proteomes" id="UP000219435">
    <property type="component" value="Unassembled WGS sequence"/>
</dbReference>
<gene>
    <name evidence="2" type="ORF">SAMN05660748_4502</name>
</gene>
<evidence type="ECO:0000256" key="1">
    <source>
        <dbReference type="SAM" id="MobiDB-lite"/>
    </source>
</evidence>
<organism evidence="2 3">
    <name type="scientific">Blastococcus aggregatus</name>
    <dbReference type="NCBI Taxonomy" id="38502"/>
    <lineage>
        <taxon>Bacteria</taxon>
        <taxon>Bacillati</taxon>
        <taxon>Actinomycetota</taxon>
        <taxon>Actinomycetes</taxon>
        <taxon>Geodermatophilales</taxon>
        <taxon>Geodermatophilaceae</taxon>
        <taxon>Blastococcus</taxon>
    </lineage>
</organism>
<feature type="compositionally biased region" description="Basic and acidic residues" evidence="1">
    <location>
        <begin position="29"/>
        <end position="47"/>
    </location>
</feature>
<proteinExistence type="predicted"/>
<evidence type="ECO:0000313" key="3">
    <source>
        <dbReference type="Proteomes" id="UP000219435"/>
    </source>
</evidence>
<dbReference type="RefSeq" id="WP_176523093.1">
    <property type="nucleotide sequence ID" value="NZ_OBQI01000009.1"/>
</dbReference>
<dbReference type="AlphaFoldDB" id="A0A285VI69"/>
<protein>
    <submittedName>
        <fullName evidence="2">Uncharacterized protein</fullName>
    </submittedName>
</protein>
<keyword evidence="3" id="KW-1185">Reference proteome</keyword>
<reference evidence="3" key="1">
    <citation type="submission" date="2017-08" db="EMBL/GenBank/DDBJ databases">
        <authorList>
            <person name="Varghese N."/>
            <person name="Submissions S."/>
        </authorList>
    </citation>
    <scope>NUCLEOTIDE SEQUENCE [LARGE SCALE GENOMIC DNA]</scope>
    <source>
        <strain evidence="3">DSM 4725</strain>
    </source>
</reference>
<evidence type="ECO:0000313" key="2">
    <source>
        <dbReference type="EMBL" id="SOC53577.1"/>
    </source>
</evidence>